<dbReference type="PROSITE" id="PS50850">
    <property type="entry name" value="MFS"/>
    <property type="match status" value="1"/>
</dbReference>
<feature type="transmembrane region" description="Helical" evidence="5">
    <location>
        <begin position="152"/>
        <end position="170"/>
    </location>
</feature>
<keyword evidence="2 5" id="KW-0812">Transmembrane</keyword>
<dbReference type="InterPro" id="IPR020846">
    <property type="entry name" value="MFS_dom"/>
</dbReference>
<dbReference type="Pfam" id="PF07690">
    <property type="entry name" value="MFS_1"/>
    <property type="match status" value="1"/>
</dbReference>
<dbReference type="InterPro" id="IPR011701">
    <property type="entry name" value="MFS"/>
</dbReference>
<evidence type="ECO:0000259" key="6">
    <source>
        <dbReference type="PROSITE" id="PS50850"/>
    </source>
</evidence>
<reference evidence="7 8" key="1">
    <citation type="submission" date="2021-03" db="EMBL/GenBank/DDBJ databases">
        <title>Sequencing the genomes of 1000 actinobacteria strains.</title>
        <authorList>
            <person name="Klenk H.-P."/>
        </authorList>
    </citation>
    <scope>NUCLEOTIDE SEQUENCE [LARGE SCALE GENOMIC DNA]</scope>
    <source>
        <strain evidence="7 8">DSM 24221</strain>
    </source>
</reference>
<proteinExistence type="predicted"/>
<dbReference type="Proteomes" id="UP001519362">
    <property type="component" value="Unassembled WGS sequence"/>
</dbReference>
<evidence type="ECO:0000256" key="5">
    <source>
        <dbReference type="SAM" id="Phobius"/>
    </source>
</evidence>
<feature type="transmembrane region" description="Helical" evidence="5">
    <location>
        <begin position="96"/>
        <end position="115"/>
    </location>
</feature>
<feature type="domain" description="Major facilitator superfamily (MFS) profile" evidence="6">
    <location>
        <begin position="33"/>
        <end position="171"/>
    </location>
</feature>
<protein>
    <submittedName>
        <fullName evidence="7">MFS family permease</fullName>
    </submittedName>
</protein>
<name>A0ABS4ZKP7_9MICO</name>
<evidence type="ECO:0000256" key="3">
    <source>
        <dbReference type="ARBA" id="ARBA00022989"/>
    </source>
</evidence>
<evidence type="ECO:0000256" key="1">
    <source>
        <dbReference type="ARBA" id="ARBA00004651"/>
    </source>
</evidence>
<keyword evidence="8" id="KW-1185">Reference proteome</keyword>
<gene>
    <name evidence="7" type="ORF">JOF34_002448</name>
</gene>
<dbReference type="SUPFAM" id="SSF103473">
    <property type="entry name" value="MFS general substrate transporter"/>
    <property type="match status" value="1"/>
</dbReference>
<comment type="caution">
    <text evidence="7">The sequence shown here is derived from an EMBL/GenBank/DDBJ whole genome shotgun (WGS) entry which is preliminary data.</text>
</comment>
<feature type="transmembrane region" description="Helical" evidence="5">
    <location>
        <begin position="30"/>
        <end position="55"/>
    </location>
</feature>
<evidence type="ECO:0000256" key="2">
    <source>
        <dbReference type="ARBA" id="ARBA00022692"/>
    </source>
</evidence>
<evidence type="ECO:0000313" key="8">
    <source>
        <dbReference type="Proteomes" id="UP001519362"/>
    </source>
</evidence>
<accession>A0ABS4ZKP7</accession>
<keyword evidence="4 5" id="KW-0472">Membrane</keyword>
<comment type="subcellular location">
    <subcellularLocation>
        <location evidence="1">Cell membrane</location>
        <topology evidence="1">Multi-pass membrane protein</topology>
    </subcellularLocation>
</comment>
<feature type="transmembrane region" description="Helical" evidence="5">
    <location>
        <begin position="67"/>
        <end position="89"/>
    </location>
</feature>
<organism evidence="7 8">
    <name type="scientific">Microbacterium amylolyticum</name>
    <dbReference type="NCBI Taxonomy" id="936337"/>
    <lineage>
        <taxon>Bacteria</taxon>
        <taxon>Bacillati</taxon>
        <taxon>Actinomycetota</taxon>
        <taxon>Actinomycetes</taxon>
        <taxon>Micrococcales</taxon>
        <taxon>Microbacteriaceae</taxon>
        <taxon>Microbacterium</taxon>
    </lineage>
</organism>
<feature type="transmembrane region" description="Helical" evidence="5">
    <location>
        <begin position="127"/>
        <end position="145"/>
    </location>
</feature>
<dbReference type="InterPro" id="IPR036259">
    <property type="entry name" value="MFS_trans_sf"/>
</dbReference>
<evidence type="ECO:0000256" key="4">
    <source>
        <dbReference type="ARBA" id="ARBA00023136"/>
    </source>
</evidence>
<dbReference type="RefSeq" id="WP_210007962.1">
    <property type="nucleotide sequence ID" value="NZ_JAGIOL010000001.1"/>
</dbReference>
<dbReference type="PANTHER" id="PTHR23501:SF154">
    <property type="entry name" value="MULTIDRUG-EFFLUX TRANSPORTER RV1634-RELATED"/>
    <property type="match status" value="1"/>
</dbReference>
<dbReference type="PANTHER" id="PTHR23501">
    <property type="entry name" value="MAJOR FACILITATOR SUPERFAMILY"/>
    <property type="match status" value="1"/>
</dbReference>
<dbReference type="EMBL" id="JAGIOL010000001">
    <property type="protein sequence ID" value="MBP2437862.1"/>
    <property type="molecule type" value="Genomic_DNA"/>
</dbReference>
<evidence type="ECO:0000313" key="7">
    <source>
        <dbReference type="EMBL" id="MBP2437862.1"/>
    </source>
</evidence>
<dbReference type="Gene3D" id="1.20.1250.20">
    <property type="entry name" value="MFS general substrate transporter like domains"/>
    <property type="match status" value="1"/>
</dbReference>
<feature type="non-terminal residue" evidence="7">
    <location>
        <position position="171"/>
    </location>
</feature>
<sequence length="171" mass="17679">MSHSADPSSFSGPLPLQPERSGASIWDRQFVWTTLGAVSLIFLAALQTLAVTTVMPAVADDLNGYDLYALAFSGTFATSVIGMVAAGAMSDRKGPAIPITGAVGLFLVGLLIDAAAPTMEILVTGRLVMGLGSGGMVVSLYVVIARVYPANLHGRVMALFAAAWIIPSLIV</sequence>
<keyword evidence="3 5" id="KW-1133">Transmembrane helix</keyword>